<feature type="region of interest" description="Disordered" evidence="1">
    <location>
        <begin position="1"/>
        <end position="22"/>
    </location>
</feature>
<protein>
    <submittedName>
        <fullName evidence="2">Uncharacterized protein</fullName>
    </submittedName>
</protein>
<dbReference type="Proteomes" id="UP001295444">
    <property type="component" value="Chromosome 03"/>
</dbReference>
<evidence type="ECO:0000256" key="1">
    <source>
        <dbReference type="SAM" id="MobiDB-lite"/>
    </source>
</evidence>
<evidence type="ECO:0000313" key="2">
    <source>
        <dbReference type="EMBL" id="CAH2272669.1"/>
    </source>
</evidence>
<name>A0AAD1VTE8_PELCU</name>
<reference evidence="2" key="1">
    <citation type="submission" date="2022-03" db="EMBL/GenBank/DDBJ databases">
        <authorList>
            <person name="Alioto T."/>
            <person name="Alioto T."/>
            <person name="Gomez Garrido J."/>
        </authorList>
    </citation>
    <scope>NUCLEOTIDE SEQUENCE</scope>
</reference>
<proteinExistence type="predicted"/>
<gene>
    <name evidence="2" type="ORF">PECUL_23A042916</name>
</gene>
<sequence>MEGDRARSATPPPDMEETPFQKEMRTRVYTVQEQLNGVIREKMDFESKFKELQLNYKRFIDLTDSALHSDYLLRLIRLGKPPGFAHCAVQTEDIITNTNEHIKSH</sequence>
<keyword evidence="3" id="KW-1185">Reference proteome</keyword>
<dbReference type="EMBL" id="OW240914">
    <property type="protein sequence ID" value="CAH2272669.1"/>
    <property type="molecule type" value="Genomic_DNA"/>
</dbReference>
<dbReference type="AlphaFoldDB" id="A0AAD1VTE8"/>
<organism evidence="2 3">
    <name type="scientific">Pelobates cultripes</name>
    <name type="common">Western spadefoot toad</name>
    <dbReference type="NCBI Taxonomy" id="61616"/>
    <lineage>
        <taxon>Eukaryota</taxon>
        <taxon>Metazoa</taxon>
        <taxon>Chordata</taxon>
        <taxon>Craniata</taxon>
        <taxon>Vertebrata</taxon>
        <taxon>Euteleostomi</taxon>
        <taxon>Amphibia</taxon>
        <taxon>Batrachia</taxon>
        <taxon>Anura</taxon>
        <taxon>Pelobatoidea</taxon>
        <taxon>Pelobatidae</taxon>
        <taxon>Pelobates</taxon>
    </lineage>
</organism>
<evidence type="ECO:0000313" key="3">
    <source>
        <dbReference type="Proteomes" id="UP001295444"/>
    </source>
</evidence>
<accession>A0AAD1VTE8</accession>